<evidence type="ECO:0000256" key="1">
    <source>
        <dbReference type="SAM" id="Phobius"/>
    </source>
</evidence>
<dbReference type="Proteomes" id="UP000027180">
    <property type="component" value="Chromosome"/>
</dbReference>
<dbReference type="EMBL" id="CP006986">
    <property type="protein sequence ID" value="AIC28380.1"/>
    <property type="molecule type" value="Genomic_DNA"/>
</dbReference>
<dbReference type="HOGENOM" id="CLU_873982_0_0_5"/>
<dbReference type="OrthoDB" id="3808618at2"/>
<feature type="domain" description="Endonuclease/exonuclease/phosphatase" evidence="2">
    <location>
        <begin position="98"/>
        <end position="293"/>
    </location>
</feature>
<keyword evidence="3" id="KW-0540">Nuclease</keyword>
<reference evidence="3 4" key="1">
    <citation type="submission" date="2013-12" db="EMBL/GenBank/DDBJ databases">
        <title>Complete genome sequence of Rhizobium etli bv. mimosae IE4771.</title>
        <authorList>
            <person name="Bustos P."/>
            <person name="Santamaria R.I."/>
            <person name="Lozano L."/>
            <person name="Ormeno-Orrillo E."/>
            <person name="Rogel M.A."/>
            <person name="Romero D."/>
            <person name="Cevallos M.A."/>
            <person name="Martinez-Romero E."/>
            <person name="Gonzalez V."/>
        </authorList>
    </citation>
    <scope>NUCLEOTIDE SEQUENCE [LARGE SCALE GENOMIC DNA]</scope>
    <source>
        <strain evidence="3 4">IE4771</strain>
    </source>
</reference>
<evidence type="ECO:0000313" key="4">
    <source>
        <dbReference type="Proteomes" id="UP000027180"/>
    </source>
</evidence>
<dbReference type="Gene3D" id="3.60.10.10">
    <property type="entry name" value="Endonuclease/exonuclease/phosphatase"/>
    <property type="match status" value="1"/>
</dbReference>
<dbReference type="GO" id="GO:0004519">
    <property type="term" value="F:endonuclease activity"/>
    <property type="evidence" value="ECO:0007669"/>
    <property type="project" value="UniProtKB-KW"/>
</dbReference>
<evidence type="ECO:0000313" key="3">
    <source>
        <dbReference type="EMBL" id="AIC28380.1"/>
    </source>
</evidence>
<sequence>MRDTIFCVFSVLTTLVLAIVSLRYVTNFYLLSFFYSFQVHLAVAAAAASLAALLVKRHWYALLTLAVSLVLAVHGVVMAREFVEPAVDESRPALFRLMSFNIENDNFANGPAIADMVIASGADVVNILEAEPLLSELPRLLKTYPYYVGCGIGMEQCDTLVLSKRPLIEPRIRNLGLLWRNRLTISTIDFDGRKVNFLAAHLTKPYYDEFHGLEIADLAEVIPSLPGPLVLAGDFNTSILAPDVQYLMRSQGLGTVSLEPATWPIAAGPFGIPIDHIFSKAPLRLKSVGRIADSYGSNHFGLMAEFAIDP</sequence>
<dbReference type="InterPro" id="IPR005135">
    <property type="entry name" value="Endo/exonuclease/phosphatase"/>
</dbReference>
<keyword evidence="1" id="KW-0812">Transmembrane</keyword>
<keyword evidence="1" id="KW-0472">Membrane</keyword>
<keyword evidence="1" id="KW-1133">Transmembrane helix</keyword>
<dbReference type="AlphaFoldDB" id="A0A060I8Q2"/>
<dbReference type="RefSeq" id="WP_038690385.1">
    <property type="nucleotide sequence ID" value="NZ_CP006986.1"/>
</dbReference>
<gene>
    <name evidence="3" type="ORF">IE4771_CH03296</name>
</gene>
<name>A0A060I8Q2_RHIET</name>
<feature type="transmembrane region" description="Helical" evidence="1">
    <location>
        <begin position="60"/>
        <end position="79"/>
    </location>
</feature>
<organism evidence="3 4">
    <name type="scientific">Rhizobium etli bv. mimosae str. IE4771</name>
    <dbReference type="NCBI Taxonomy" id="1432050"/>
    <lineage>
        <taxon>Bacteria</taxon>
        <taxon>Pseudomonadati</taxon>
        <taxon>Pseudomonadota</taxon>
        <taxon>Alphaproteobacteria</taxon>
        <taxon>Hyphomicrobiales</taxon>
        <taxon>Rhizobiaceae</taxon>
        <taxon>Rhizobium/Agrobacterium group</taxon>
        <taxon>Rhizobium</taxon>
    </lineage>
</organism>
<evidence type="ECO:0000259" key="2">
    <source>
        <dbReference type="Pfam" id="PF03372"/>
    </source>
</evidence>
<accession>A0A060I8Q2</accession>
<dbReference type="Pfam" id="PF03372">
    <property type="entry name" value="Exo_endo_phos"/>
    <property type="match status" value="1"/>
</dbReference>
<proteinExistence type="predicted"/>
<dbReference type="InterPro" id="IPR036691">
    <property type="entry name" value="Endo/exonu/phosph_ase_sf"/>
</dbReference>
<feature type="transmembrane region" description="Helical" evidence="1">
    <location>
        <begin position="28"/>
        <end position="53"/>
    </location>
</feature>
<dbReference type="SUPFAM" id="SSF56219">
    <property type="entry name" value="DNase I-like"/>
    <property type="match status" value="1"/>
</dbReference>
<dbReference type="KEGG" id="rei:IE4771_CH03296"/>
<protein>
    <submittedName>
        <fullName evidence="3">Endonuclease/exonuclease/phosphatase family protein</fullName>
    </submittedName>
</protein>
<keyword evidence="3" id="KW-0378">Hydrolase</keyword>
<keyword evidence="3" id="KW-0255">Endonuclease</keyword>